<accession>A0A0C9TMK6</accession>
<feature type="region of interest" description="Disordered" evidence="1">
    <location>
        <begin position="369"/>
        <end position="509"/>
    </location>
</feature>
<organism evidence="2 3">
    <name type="scientific">Paxillus involutus ATCC 200175</name>
    <dbReference type="NCBI Taxonomy" id="664439"/>
    <lineage>
        <taxon>Eukaryota</taxon>
        <taxon>Fungi</taxon>
        <taxon>Dikarya</taxon>
        <taxon>Basidiomycota</taxon>
        <taxon>Agaricomycotina</taxon>
        <taxon>Agaricomycetes</taxon>
        <taxon>Agaricomycetidae</taxon>
        <taxon>Boletales</taxon>
        <taxon>Paxilineae</taxon>
        <taxon>Paxillaceae</taxon>
        <taxon>Paxillus</taxon>
    </lineage>
</organism>
<feature type="compositionally biased region" description="Low complexity" evidence="1">
    <location>
        <begin position="255"/>
        <end position="267"/>
    </location>
</feature>
<feature type="compositionally biased region" description="Basic and acidic residues" evidence="1">
    <location>
        <begin position="168"/>
        <end position="193"/>
    </location>
</feature>
<feature type="region of interest" description="Disordered" evidence="1">
    <location>
        <begin position="212"/>
        <end position="293"/>
    </location>
</feature>
<dbReference type="AlphaFoldDB" id="A0A0C9TMK6"/>
<feature type="region of interest" description="Disordered" evidence="1">
    <location>
        <begin position="167"/>
        <end position="197"/>
    </location>
</feature>
<dbReference type="Proteomes" id="UP000053647">
    <property type="component" value="Unassembled WGS sequence"/>
</dbReference>
<feature type="compositionally biased region" description="Basic and acidic residues" evidence="1">
    <location>
        <begin position="279"/>
        <end position="289"/>
    </location>
</feature>
<dbReference type="EMBL" id="KN819607">
    <property type="protein sequence ID" value="KIJ08511.1"/>
    <property type="molecule type" value="Genomic_DNA"/>
</dbReference>
<feature type="compositionally biased region" description="Basic residues" evidence="1">
    <location>
        <begin position="447"/>
        <end position="456"/>
    </location>
</feature>
<evidence type="ECO:0000313" key="3">
    <source>
        <dbReference type="Proteomes" id="UP000053647"/>
    </source>
</evidence>
<name>A0A0C9TMK6_PAXIN</name>
<reference evidence="2 3" key="1">
    <citation type="submission" date="2014-06" db="EMBL/GenBank/DDBJ databases">
        <authorList>
            <consortium name="DOE Joint Genome Institute"/>
            <person name="Kuo A."/>
            <person name="Kohler A."/>
            <person name="Nagy L.G."/>
            <person name="Floudas D."/>
            <person name="Copeland A."/>
            <person name="Barry K.W."/>
            <person name="Cichocki N."/>
            <person name="Veneault-Fourrey C."/>
            <person name="LaButti K."/>
            <person name="Lindquist E.A."/>
            <person name="Lipzen A."/>
            <person name="Lundell T."/>
            <person name="Morin E."/>
            <person name="Murat C."/>
            <person name="Sun H."/>
            <person name="Tunlid A."/>
            <person name="Henrissat B."/>
            <person name="Grigoriev I.V."/>
            <person name="Hibbett D.S."/>
            <person name="Martin F."/>
            <person name="Nordberg H.P."/>
            <person name="Cantor M.N."/>
            <person name="Hua S.X."/>
        </authorList>
    </citation>
    <scope>NUCLEOTIDE SEQUENCE [LARGE SCALE GENOMIC DNA]</scope>
    <source>
        <strain evidence="2 3">ATCC 200175</strain>
    </source>
</reference>
<feature type="compositionally biased region" description="Acidic residues" evidence="1">
    <location>
        <begin position="467"/>
        <end position="479"/>
    </location>
</feature>
<evidence type="ECO:0000313" key="2">
    <source>
        <dbReference type="EMBL" id="KIJ08511.1"/>
    </source>
</evidence>
<sequence>MVAEFGQQSQRRFPRHDSNRRDAFCTNFQLFLTTRLPHFKSPSSTIITMAAQPIDFQSQVHAKYWRVRTAIAQPILDTEHAAFNRKLLDNELSRENQCHVPDASDEHSLQSINAANISPDDPECQTSKAYQKGYIVPNNTVTSDHLISDNRWWEDFHQRYVAAATQRADQERMAKEEELAQRQQKAKEKEEAKQATAAMQAVAEELVRKKKAEAKEERKKAKETKKKKAAPTQAKKQSEEVEEDAGEDRGRRASRAISISAGPSRARTPSRASKHIKRTPSEDDGRPRSDEDEAEPNLLDAFYDLPWDNCTAQDIRCHARLYNSKKWTSCVFCRGRKQGCTALTTFPAIKMSTNKVLHATNSWQDLVMRGRPVTKGKRSEHSKSRIGRQIARAGTAAPKDIHMQSPKGPKATKAKKGKETCASPDAMDEDQPSDEEPEEDELATRPKGQKAKKVKSKGKETRTSPDAMDEDSPSDDDREELQALVPTVDKGKGRELPLPSLAPAPSLVPAPSQGEVDIVKTRTATLVQQMAKQLTDMQGWDVASNEIDQIADAEDIQWDRRLADMDRLLRESHERHLVLKARLADSEQERKAVTTESAQARHIITSLQSMYAGMLQFIQFSSNVGGTSGVPPSALSGQPPPSQ</sequence>
<proteinExistence type="predicted"/>
<protein>
    <submittedName>
        <fullName evidence="2">Uncharacterized protein</fullName>
    </submittedName>
</protein>
<dbReference type="HOGENOM" id="CLU_020267_2_0_1"/>
<gene>
    <name evidence="2" type="ORF">PAXINDRAFT_18364</name>
</gene>
<keyword evidence="3" id="KW-1185">Reference proteome</keyword>
<evidence type="ECO:0000256" key="1">
    <source>
        <dbReference type="SAM" id="MobiDB-lite"/>
    </source>
</evidence>
<reference evidence="3" key="2">
    <citation type="submission" date="2015-01" db="EMBL/GenBank/DDBJ databases">
        <title>Evolutionary Origins and Diversification of the Mycorrhizal Mutualists.</title>
        <authorList>
            <consortium name="DOE Joint Genome Institute"/>
            <consortium name="Mycorrhizal Genomics Consortium"/>
            <person name="Kohler A."/>
            <person name="Kuo A."/>
            <person name="Nagy L.G."/>
            <person name="Floudas D."/>
            <person name="Copeland A."/>
            <person name="Barry K.W."/>
            <person name="Cichocki N."/>
            <person name="Veneault-Fourrey C."/>
            <person name="LaButti K."/>
            <person name="Lindquist E.A."/>
            <person name="Lipzen A."/>
            <person name="Lundell T."/>
            <person name="Morin E."/>
            <person name="Murat C."/>
            <person name="Riley R."/>
            <person name="Ohm R."/>
            <person name="Sun H."/>
            <person name="Tunlid A."/>
            <person name="Henrissat B."/>
            <person name="Grigoriev I.V."/>
            <person name="Hibbett D.S."/>
            <person name="Martin F."/>
        </authorList>
    </citation>
    <scope>NUCLEOTIDE SEQUENCE [LARGE SCALE GENOMIC DNA]</scope>
    <source>
        <strain evidence="3">ATCC 200175</strain>
    </source>
</reference>
<feature type="compositionally biased region" description="Acidic residues" evidence="1">
    <location>
        <begin position="426"/>
        <end position="441"/>
    </location>
</feature>